<dbReference type="InterPro" id="IPR036526">
    <property type="entry name" value="C-N_Hydrolase_sf"/>
</dbReference>
<gene>
    <name evidence="1" type="ORF">HND93_03730</name>
</gene>
<dbReference type="SUPFAM" id="SSF56317">
    <property type="entry name" value="Carbon-nitrogen hydrolase"/>
    <property type="match status" value="1"/>
</dbReference>
<dbReference type="RefSeq" id="WP_180280523.1">
    <property type="nucleotide sequence ID" value="NZ_JABFDB010000001.1"/>
</dbReference>
<evidence type="ECO:0000313" key="1">
    <source>
        <dbReference type="EMBL" id="NYZ18810.1"/>
    </source>
</evidence>
<dbReference type="Proteomes" id="UP000584642">
    <property type="component" value="Unassembled WGS sequence"/>
</dbReference>
<sequence>MFGFSSEEEWRSTARTLPSVLADIAKSKAGCKFREAIVVLWTQMTRAPAPIIHSYSLITESRISKAAEYFESQCGHPAWGFVVEDTDSCDAIVEKIGGLLRALEILYMSTSALGSLPADPVDQWLIRHGDAEVYVVPLARNAWRRAPRPEADMRPFWQRGLTRLRILPVAVDGARVRLYPLPGEFGRTRDPVFGAAVFPGLTLDVAPDDGRFHVRGVQAPDFEANILNACERSHRDGCLAAVFPELTIDDASLRAMKVALMRKPWGGPAVGSGRTPAFIVAGTWHQPCGDHFANVASVLDGNGFELFTYRKRFAFRHEQVPENIVPGDELPILVTGYGLITIAICLDFCIRSVALPFPHLDVDFVLVPSFGNAATMDGHLRTAYDLLDRCKTRSFVVQQVPVEEGGCALVLPPATEAQHRPKAVPQPECWRSYPG</sequence>
<proteinExistence type="predicted"/>
<evidence type="ECO:0008006" key="3">
    <source>
        <dbReference type="Google" id="ProtNLM"/>
    </source>
</evidence>
<keyword evidence="2" id="KW-1185">Reference proteome</keyword>
<organism evidence="1 2">
    <name type="scientific">Azospirillum oleiclasticum</name>
    <dbReference type="NCBI Taxonomy" id="2735135"/>
    <lineage>
        <taxon>Bacteria</taxon>
        <taxon>Pseudomonadati</taxon>
        <taxon>Pseudomonadota</taxon>
        <taxon>Alphaproteobacteria</taxon>
        <taxon>Rhodospirillales</taxon>
        <taxon>Azospirillaceae</taxon>
        <taxon>Azospirillum</taxon>
    </lineage>
</organism>
<protein>
    <recommendedName>
        <fullName evidence="3">CN hydrolase domain-containing protein</fullName>
    </recommendedName>
</protein>
<comment type="caution">
    <text evidence="1">The sequence shown here is derived from an EMBL/GenBank/DDBJ whole genome shotgun (WGS) entry which is preliminary data.</text>
</comment>
<dbReference type="Gene3D" id="3.60.110.10">
    <property type="entry name" value="Carbon-nitrogen hydrolase"/>
    <property type="match status" value="1"/>
</dbReference>
<accession>A0ABX2T3D0</accession>
<evidence type="ECO:0000313" key="2">
    <source>
        <dbReference type="Proteomes" id="UP000584642"/>
    </source>
</evidence>
<name>A0ABX2T3D0_9PROT</name>
<dbReference type="EMBL" id="JABFDB010000001">
    <property type="protein sequence ID" value="NYZ18810.1"/>
    <property type="molecule type" value="Genomic_DNA"/>
</dbReference>
<reference evidence="1 2" key="1">
    <citation type="submission" date="2020-05" db="EMBL/GenBank/DDBJ databases">
        <title>Azospirillum oleiclasticum sp. nov, a nitrogen-fixing and heavy crude oil-emulsifying bacterium isolated from the crude oil of Yumen Oilfield.</title>
        <authorList>
            <person name="Wu D."/>
            <person name="Cai M."/>
            <person name="Zhang X."/>
        </authorList>
    </citation>
    <scope>NUCLEOTIDE SEQUENCE [LARGE SCALE GENOMIC DNA]</scope>
    <source>
        <strain evidence="1 2">ROY-1-1-2</strain>
    </source>
</reference>